<evidence type="ECO:0000259" key="17">
    <source>
        <dbReference type="Pfam" id="PF07715"/>
    </source>
</evidence>
<evidence type="ECO:0000256" key="10">
    <source>
        <dbReference type="ARBA" id="ARBA00023136"/>
    </source>
</evidence>
<dbReference type="CDD" id="cd01347">
    <property type="entry name" value="ligand_gated_channel"/>
    <property type="match status" value="1"/>
</dbReference>
<dbReference type="InterPro" id="IPR010105">
    <property type="entry name" value="TonB_sidphr_rcpt"/>
</dbReference>
<evidence type="ECO:0000256" key="14">
    <source>
        <dbReference type="RuleBase" id="RU003357"/>
    </source>
</evidence>
<keyword evidence="10 13" id="KW-0472">Membrane</keyword>
<evidence type="ECO:0000256" key="3">
    <source>
        <dbReference type="ARBA" id="ARBA00022448"/>
    </source>
</evidence>
<evidence type="ECO:0000256" key="2">
    <source>
        <dbReference type="ARBA" id="ARBA00009810"/>
    </source>
</evidence>
<keyword evidence="12 13" id="KW-0998">Cell outer membrane</keyword>
<dbReference type="GO" id="GO:0009279">
    <property type="term" value="C:cell outer membrane"/>
    <property type="evidence" value="ECO:0007669"/>
    <property type="project" value="UniProtKB-SubCell"/>
</dbReference>
<feature type="chain" id="PRO_5032537318" evidence="15">
    <location>
        <begin position="31"/>
        <end position="698"/>
    </location>
</feature>
<dbReference type="InterPro" id="IPR039426">
    <property type="entry name" value="TonB-dep_rcpt-like"/>
</dbReference>
<comment type="subcellular location">
    <subcellularLocation>
        <location evidence="1 13">Cell outer membrane</location>
        <topology evidence="1 13">Multi-pass membrane protein</topology>
    </subcellularLocation>
</comment>
<keyword evidence="4 13" id="KW-1134">Transmembrane beta strand</keyword>
<evidence type="ECO:0000256" key="7">
    <source>
        <dbReference type="ARBA" id="ARBA00023004"/>
    </source>
</evidence>
<dbReference type="GO" id="GO:0015891">
    <property type="term" value="P:siderophore transport"/>
    <property type="evidence" value="ECO:0007669"/>
    <property type="project" value="InterPro"/>
</dbReference>
<dbReference type="GO" id="GO:0015343">
    <property type="term" value="F:siderophore-iron transmembrane transporter activity"/>
    <property type="evidence" value="ECO:0007669"/>
    <property type="project" value="InterPro"/>
</dbReference>
<dbReference type="PROSITE" id="PS52016">
    <property type="entry name" value="TONB_DEPENDENT_REC_3"/>
    <property type="match status" value="1"/>
</dbReference>
<keyword evidence="3 13" id="KW-0813">Transport</keyword>
<dbReference type="RefSeq" id="WP_221275719.1">
    <property type="nucleotide sequence ID" value="NZ_JACHFE010000003.1"/>
</dbReference>
<keyword evidence="11 18" id="KW-0675">Receptor</keyword>
<protein>
    <submittedName>
        <fullName evidence="18">Pesticin/yersiniabactin receptor</fullName>
    </submittedName>
</protein>
<keyword evidence="19" id="KW-1185">Reference proteome</keyword>
<evidence type="ECO:0000313" key="19">
    <source>
        <dbReference type="Proteomes" id="UP000591735"/>
    </source>
</evidence>
<evidence type="ECO:0000256" key="5">
    <source>
        <dbReference type="ARBA" id="ARBA00022496"/>
    </source>
</evidence>
<evidence type="ECO:0000256" key="9">
    <source>
        <dbReference type="ARBA" id="ARBA00023077"/>
    </source>
</evidence>
<organism evidence="18 19">
    <name type="scientific">Marinobacter oulmenensis</name>
    <dbReference type="NCBI Taxonomy" id="643747"/>
    <lineage>
        <taxon>Bacteria</taxon>
        <taxon>Pseudomonadati</taxon>
        <taxon>Pseudomonadota</taxon>
        <taxon>Gammaproteobacteria</taxon>
        <taxon>Pseudomonadales</taxon>
        <taxon>Marinobacteraceae</taxon>
        <taxon>Marinobacter</taxon>
    </lineage>
</organism>
<dbReference type="Gene3D" id="2.40.170.20">
    <property type="entry name" value="TonB-dependent receptor, beta-barrel domain"/>
    <property type="match status" value="1"/>
</dbReference>
<evidence type="ECO:0000256" key="12">
    <source>
        <dbReference type="ARBA" id="ARBA00023237"/>
    </source>
</evidence>
<keyword evidence="9 14" id="KW-0798">TonB box</keyword>
<dbReference type="Pfam" id="PF07715">
    <property type="entry name" value="Plug"/>
    <property type="match status" value="1"/>
</dbReference>
<keyword evidence="8" id="KW-0406">Ion transport</keyword>
<dbReference type="EMBL" id="JACHFE010000003">
    <property type="protein sequence ID" value="MBB5320966.1"/>
    <property type="molecule type" value="Genomic_DNA"/>
</dbReference>
<keyword evidence="15" id="KW-0732">Signal</keyword>
<keyword evidence="5" id="KW-0410">Iron transport</keyword>
<dbReference type="Proteomes" id="UP000591735">
    <property type="component" value="Unassembled WGS sequence"/>
</dbReference>
<dbReference type="PANTHER" id="PTHR32552">
    <property type="entry name" value="FERRICHROME IRON RECEPTOR-RELATED"/>
    <property type="match status" value="1"/>
</dbReference>
<reference evidence="18 19" key="1">
    <citation type="submission" date="2020-08" db="EMBL/GenBank/DDBJ databases">
        <title>Genomic Encyclopedia of Type Strains, Phase IV (KMG-IV): sequencing the most valuable type-strain genomes for metagenomic binning, comparative biology and taxonomic classification.</title>
        <authorList>
            <person name="Goeker M."/>
        </authorList>
    </citation>
    <scope>NUCLEOTIDE SEQUENCE [LARGE SCALE GENOMIC DNA]</scope>
    <source>
        <strain evidence="18 19">DSM 22359</strain>
    </source>
</reference>
<comment type="caution">
    <text evidence="18">The sequence shown here is derived from an EMBL/GenBank/DDBJ whole genome shotgun (WGS) entry which is preliminary data.</text>
</comment>
<evidence type="ECO:0000313" key="18">
    <source>
        <dbReference type="EMBL" id="MBB5320966.1"/>
    </source>
</evidence>
<dbReference type="InterPro" id="IPR012910">
    <property type="entry name" value="Plug_dom"/>
</dbReference>
<evidence type="ECO:0000256" key="8">
    <source>
        <dbReference type="ARBA" id="ARBA00023065"/>
    </source>
</evidence>
<dbReference type="NCBIfam" id="TIGR01783">
    <property type="entry name" value="TonB-siderophor"/>
    <property type="match status" value="1"/>
</dbReference>
<gene>
    <name evidence="18" type="ORF">HNR38_001452</name>
</gene>
<evidence type="ECO:0000256" key="11">
    <source>
        <dbReference type="ARBA" id="ARBA00023170"/>
    </source>
</evidence>
<feature type="domain" description="TonB-dependent receptor-like beta-barrel" evidence="16">
    <location>
        <begin position="249"/>
        <end position="664"/>
    </location>
</feature>
<dbReference type="Pfam" id="PF00593">
    <property type="entry name" value="TonB_dep_Rec_b-barrel"/>
    <property type="match status" value="1"/>
</dbReference>
<feature type="domain" description="TonB-dependent receptor plug" evidence="17">
    <location>
        <begin position="60"/>
        <end position="162"/>
    </location>
</feature>
<keyword evidence="7" id="KW-0408">Iron</keyword>
<proteinExistence type="inferred from homology"/>
<keyword evidence="6 13" id="KW-0812">Transmembrane</keyword>
<feature type="signal peptide" evidence="15">
    <location>
        <begin position="1"/>
        <end position="30"/>
    </location>
</feature>
<dbReference type="PANTHER" id="PTHR32552:SF81">
    <property type="entry name" value="TONB-DEPENDENT OUTER MEMBRANE RECEPTOR"/>
    <property type="match status" value="1"/>
</dbReference>
<evidence type="ECO:0000256" key="1">
    <source>
        <dbReference type="ARBA" id="ARBA00004571"/>
    </source>
</evidence>
<dbReference type="GO" id="GO:0038023">
    <property type="term" value="F:signaling receptor activity"/>
    <property type="evidence" value="ECO:0007669"/>
    <property type="project" value="InterPro"/>
</dbReference>
<dbReference type="InterPro" id="IPR000531">
    <property type="entry name" value="Beta-barrel_TonB"/>
</dbReference>
<evidence type="ECO:0000256" key="13">
    <source>
        <dbReference type="PROSITE-ProRule" id="PRU01360"/>
    </source>
</evidence>
<dbReference type="AlphaFoldDB" id="A0A840UIK7"/>
<evidence type="ECO:0000256" key="4">
    <source>
        <dbReference type="ARBA" id="ARBA00022452"/>
    </source>
</evidence>
<evidence type="ECO:0000259" key="16">
    <source>
        <dbReference type="Pfam" id="PF00593"/>
    </source>
</evidence>
<name>A0A840UIK7_9GAMM</name>
<evidence type="ECO:0000256" key="6">
    <source>
        <dbReference type="ARBA" id="ARBA00022692"/>
    </source>
</evidence>
<evidence type="ECO:0000256" key="15">
    <source>
        <dbReference type="SAM" id="SignalP"/>
    </source>
</evidence>
<comment type="similarity">
    <text evidence="2 13 14">Belongs to the TonB-dependent receptor family.</text>
</comment>
<sequence length="698" mass="76772">MKHVPRVCVGAGMPLATVLAITLSPSPALGQAEQQETKGARELDALVIQASKKGEPAATMNKAVEVADNEELKAAHITTVQGLERAFPSLHMSYSGSALFPIMTMRGVTSAQDFYNPALTVYVDGVPQLPVASLQALGDVSQVELLKGPQGTLYGRSASGGILNIVTREPGNEPYLHARAGAASRDGYELKAQASGAIKPGLLYGSLTLLSQEQNGDLDSSLVRDDLGGSQTDAGRLRLRLAPDDADYEWNLTAARDCTQTTQDVYTLYDDIDDRQAAISPDLPEPYRNFDQERCGNQFAVNGQYDLGGWQVSAMLSDQDLDIRRHWAITNYYSSQPEQWDQRTAELRMVSLNDGSQPWDMIMGIFHQETDQSRRYLFDMVAPVYSPYIDTRSDNERRSLAAYADLTWYLTERADISVGGRFSRDHAETRFNGTVAGSGLSGDEEVTDNTWLGRVAAGYWLSDRWRTYVNVSQGYKPAGYNLAPSSVADAEGFDRETSINYELGLRYQSPRLSFASAIYRINTRDVQMYGDSDMGTQTLTNVGDMLATGVEMSLDWRALSYLSLSAAGHYTRAEYDDYDSPASCSDCSGNKVPLVPEYKGSVSVTGHFRPSGQRLEPRVTVSRTGRQYFDSANTLEQPGYTLLDASVDWQPLPDVTLSIYGQNLTDETYRGYGFVFGGTRYAQVADGRTLGASVDYVY</sequence>
<dbReference type="InterPro" id="IPR036942">
    <property type="entry name" value="Beta-barrel_TonB_sf"/>
</dbReference>
<accession>A0A840UIK7</accession>
<dbReference type="SUPFAM" id="SSF56935">
    <property type="entry name" value="Porins"/>
    <property type="match status" value="1"/>
</dbReference>